<protein>
    <submittedName>
        <fullName evidence="1">Uncharacterized protein</fullName>
    </submittedName>
</protein>
<proteinExistence type="predicted"/>
<dbReference type="Proteomes" id="UP000494165">
    <property type="component" value="Unassembled WGS sequence"/>
</dbReference>
<keyword evidence="2" id="KW-1185">Reference proteome</keyword>
<accession>A0A8S1DKL8</accession>
<dbReference type="OrthoDB" id="2882671at2759"/>
<name>A0A8S1DKL8_9INSE</name>
<dbReference type="InterPro" id="IPR032675">
    <property type="entry name" value="LRR_dom_sf"/>
</dbReference>
<organism evidence="1 2">
    <name type="scientific">Cloeon dipterum</name>
    <dbReference type="NCBI Taxonomy" id="197152"/>
    <lineage>
        <taxon>Eukaryota</taxon>
        <taxon>Metazoa</taxon>
        <taxon>Ecdysozoa</taxon>
        <taxon>Arthropoda</taxon>
        <taxon>Hexapoda</taxon>
        <taxon>Insecta</taxon>
        <taxon>Pterygota</taxon>
        <taxon>Palaeoptera</taxon>
        <taxon>Ephemeroptera</taxon>
        <taxon>Pisciforma</taxon>
        <taxon>Baetidae</taxon>
        <taxon>Cloeon</taxon>
    </lineage>
</organism>
<comment type="caution">
    <text evidence="1">The sequence shown here is derived from an EMBL/GenBank/DDBJ whole genome shotgun (WGS) entry which is preliminary data.</text>
</comment>
<dbReference type="EMBL" id="CADEPI010000225">
    <property type="protein sequence ID" value="CAB3381113.1"/>
    <property type="molecule type" value="Genomic_DNA"/>
</dbReference>
<dbReference type="AlphaFoldDB" id="A0A8S1DKL8"/>
<sequence length="445" mass="51480">MEPSSLFDMTIKAVFDNVKKYDKHLLKTIIAPVRQKMLKRMYEMADNHRFECDSLDDHNEKLWAILPFLINSKKYTKLNTFDLPLMYCPSFTVANSRFQEFIRCLGVNAPNLRELKIFTPTFSQEYSLEERDLNSIIQLKNLAILKIIFVCVPLSGILAISHRCENLKTLEAYTVKNDVESQSVTFRNDFVHVYIDARSIEHGMFKLVMNTTMPSLDPKFAESKQYTKMILSPNKTSDISLVHSFAEKLTKIRIFSPDLDDVEEMVDFPPLPQIKSASINFRGKMMHAFMSFMKSGETLQKLKLSYIRTKETTFGEIFSLCPNLQSLQLYNCNFFGNDATVDAMLKLKRFRWQSKEKDPSVWFAFSSVLSAPLLERVEIHLPNIDFSDNATVIAQIERREILRNLKNFAIGRARLYSEDKNEGNFSIYLNSYTELKNAIENAISA</sequence>
<gene>
    <name evidence="1" type="ORF">CLODIP_2_CD09719</name>
</gene>
<reference evidence="1 2" key="1">
    <citation type="submission" date="2020-04" db="EMBL/GenBank/DDBJ databases">
        <authorList>
            <person name="Alioto T."/>
            <person name="Alioto T."/>
            <person name="Gomez Garrido J."/>
        </authorList>
    </citation>
    <scope>NUCLEOTIDE SEQUENCE [LARGE SCALE GENOMIC DNA]</scope>
</reference>
<evidence type="ECO:0000313" key="1">
    <source>
        <dbReference type="EMBL" id="CAB3381113.1"/>
    </source>
</evidence>
<dbReference type="SUPFAM" id="SSF52058">
    <property type="entry name" value="L domain-like"/>
    <property type="match status" value="1"/>
</dbReference>
<evidence type="ECO:0000313" key="2">
    <source>
        <dbReference type="Proteomes" id="UP000494165"/>
    </source>
</evidence>
<dbReference type="Gene3D" id="3.80.10.10">
    <property type="entry name" value="Ribonuclease Inhibitor"/>
    <property type="match status" value="2"/>
</dbReference>